<dbReference type="HOGENOM" id="CLU_042432_0_0_6"/>
<dbReference type="EMBL" id="CP001801">
    <property type="protein sequence ID" value="ACX96181.1"/>
    <property type="molecule type" value="Genomic_DNA"/>
</dbReference>
<dbReference type="AlphaFoldDB" id="D0L0F8"/>
<protein>
    <recommendedName>
        <fullName evidence="5">Ubiquinone biosynthesis O-methyltransferase</fullName>
    </recommendedName>
    <alternativeName>
        <fullName evidence="5">2-polyprenyl-6-hydroxyphenol methylase</fullName>
        <ecNumber evidence="5">2.1.1.222</ecNumber>
    </alternativeName>
    <alternativeName>
        <fullName evidence="5">3-demethylubiquinone 3-O-methyltransferase</fullName>
        <ecNumber evidence="5">2.1.1.64</ecNumber>
    </alternativeName>
</protein>
<dbReference type="Pfam" id="PF13489">
    <property type="entry name" value="Methyltransf_23"/>
    <property type="match status" value="1"/>
</dbReference>
<keyword evidence="6" id="KW-0830">Ubiquinone</keyword>
<dbReference type="PANTHER" id="PTHR43464">
    <property type="entry name" value="METHYLTRANSFERASE"/>
    <property type="match status" value="1"/>
</dbReference>
<dbReference type="GO" id="GO:0102208">
    <property type="term" value="F:2-polyprenyl-6-hydroxyphenol methylase activity"/>
    <property type="evidence" value="ECO:0007669"/>
    <property type="project" value="UniProtKB-EC"/>
</dbReference>
<proteinExistence type="inferred from homology"/>
<feature type="binding site" evidence="5">
    <location>
        <position position="39"/>
    </location>
    <ligand>
        <name>S-adenosyl-L-methionine</name>
        <dbReference type="ChEBI" id="CHEBI:59789"/>
    </ligand>
</feature>
<feature type="binding site" evidence="5">
    <location>
        <position position="58"/>
    </location>
    <ligand>
        <name>S-adenosyl-L-methionine</name>
        <dbReference type="ChEBI" id="CHEBI:59789"/>
    </ligand>
</feature>
<dbReference type="RefSeq" id="WP_012824215.1">
    <property type="nucleotide sequence ID" value="NC_013422.1"/>
</dbReference>
<dbReference type="STRING" id="555778.Hneap_1347"/>
<dbReference type="GO" id="GO:0061542">
    <property type="term" value="F:3-demethylubiquinol 3-O-methyltransferase activity"/>
    <property type="evidence" value="ECO:0007669"/>
    <property type="project" value="UniProtKB-UniRule"/>
</dbReference>
<feature type="binding site" evidence="5">
    <location>
        <position position="123"/>
    </location>
    <ligand>
        <name>S-adenosyl-L-methionine</name>
        <dbReference type="ChEBI" id="CHEBI:59789"/>
    </ligand>
</feature>
<comment type="function">
    <text evidence="5">O-methyltransferase that catalyzes the 2 O-methylation steps in the ubiquinone biosynthetic pathway.</text>
</comment>
<dbReference type="CDD" id="cd02440">
    <property type="entry name" value="AdoMet_MTases"/>
    <property type="match status" value="1"/>
</dbReference>
<keyword evidence="3 5" id="KW-0831">Ubiquinone biosynthesis</keyword>
<dbReference type="EC" id="2.1.1.64" evidence="5"/>
<evidence type="ECO:0000256" key="4">
    <source>
        <dbReference type="ARBA" id="ARBA00022691"/>
    </source>
</evidence>
<name>D0L0F8_HALNC</name>
<dbReference type="SUPFAM" id="SSF53335">
    <property type="entry name" value="S-adenosyl-L-methionine-dependent methyltransferases"/>
    <property type="match status" value="1"/>
</dbReference>
<keyword evidence="4 5" id="KW-0949">S-adenosyl-L-methionine</keyword>
<keyword evidence="2 5" id="KW-0808">Transferase</keyword>
<dbReference type="GO" id="GO:0032259">
    <property type="term" value="P:methylation"/>
    <property type="evidence" value="ECO:0007669"/>
    <property type="project" value="UniProtKB-KW"/>
</dbReference>
<reference evidence="6 7" key="1">
    <citation type="submission" date="2009-10" db="EMBL/GenBank/DDBJ databases">
        <title>Complete sequence of Halothiobacillus neapolitanus c2.</title>
        <authorList>
            <consortium name="US DOE Joint Genome Institute"/>
            <person name="Lucas S."/>
            <person name="Copeland A."/>
            <person name="Lapidus A."/>
            <person name="Glavina del Rio T."/>
            <person name="Tice H."/>
            <person name="Bruce D."/>
            <person name="Goodwin L."/>
            <person name="Pitluck S."/>
            <person name="Davenport K."/>
            <person name="Brettin T."/>
            <person name="Detter J.C."/>
            <person name="Han C."/>
            <person name="Tapia R."/>
            <person name="Larimer F."/>
            <person name="Land M."/>
            <person name="Hauser L."/>
            <person name="Kyrpides N."/>
            <person name="Mikhailova N."/>
            <person name="Kerfeld C."/>
            <person name="Cannon G."/>
            <person name="Heinhort S."/>
        </authorList>
    </citation>
    <scope>NUCLEOTIDE SEQUENCE [LARGE SCALE GENOMIC DNA]</scope>
    <source>
        <strain evidence="7">ATCC 23641 / c2</strain>
    </source>
</reference>
<dbReference type="GO" id="GO:0010420">
    <property type="term" value="F:polyprenyldihydroxybenzoate methyltransferase activity"/>
    <property type="evidence" value="ECO:0007669"/>
    <property type="project" value="InterPro"/>
</dbReference>
<dbReference type="Gene3D" id="3.40.50.150">
    <property type="entry name" value="Vaccinia Virus protein VP39"/>
    <property type="match status" value="1"/>
</dbReference>
<dbReference type="UniPathway" id="UPA00232"/>
<comment type="pathway">
    <text evidence="5">Cofactor biosynthesis; ubiquinone biosynthesis.</text>
</comment>
<keyword evidence="7" id="KW-1185">Reference proteome</keyword>
<evidence type="ECO:0000313" key="7">
    <source>
        <dbReference type="Proteomes" id="UP000009102"/>
    </source>
</evidence>
<dbReference type="KEGG" id="hna:Hneap_1347"/>
<dbReference type="HAMAP" id="MF_00472">
    <property type="entry name" value="UbiG"/>
    <property type="match status" value="1"/>
</dbReference>
<dbReference type="EC" id="2.1.1.222" evidence="5"/>
<evidence type="ECO:0000313" key="6">
    <source>
        <dbReference type="EMBL" id="ACX96181.1"/>
    </source>
</evidence>
<comment type="similarity">
    <text evidence="5">Belongs to the methyltransferase superfamily. UbiG/COQ3 family.</text>
</comment>
<sequence>MTAQSSARADELIKFNQLSDQWWDQDGAFAALHAINPLRIQFITQHVELSGARVLDVGCGGGILSEGLTLEGAKVTALDLAADALQAAKTHANEQGLNIDYRLEDILSFAETHAGTFDQVTCMEMLEHVDQPESIVQALAKAVKPGGWVFLSTLNRNPKSWLFGIVAAEYLLKLVPRGTHDHKRFIKPSELARMARQVGLNPVAFTGITYNPLTRSYALNAQDLDVNYLMACRRHEI</sequence>
<comment type="catalytic activity">
    <reaction evidence="5">
        <text>a 3-(all-trans-polyprenyl)benzene-1,2-diol + S-adenosyl-L-methionine = a 2-methoxy-6-(all-trans-polyprenyl)phenol + S-adenosyl-L-homocysteine + H(+)</text>
        <dbReference type="Rhea" id="RHEA:31411"/>
        <dbReference type="Rhea" id="RHEA-COMP:9550"/>
        <dbReference type="Rhea" id="RHEA-COMP:9551"/>
        <dbReference type="ChEBI" id="CHEBI:15378"/>
        <dbReference type="ChEBI" id="CHEBI:57856"/>
        <dbReference type="ChEBI" id="CHEBI:59789"/>
        <dbReference type="ChEBI" id="CHEBI:62729"/>
        <dbReference type="ChEBI" id="CHEBI:62731"/>
        <dbReference type="EC" id="2.1.1.222"/>
    </reaction>
</comment>
<evidence type="ECO:0000256" key="5">
    <source>
        <dbReference type="HAMAP-Rule" id="MF_00472"/>
    </source>
</evidence>
<gene>
    <name evidence="5" type="primary">ubiG</name>
    <name evidence="6" type="ordered locus">Hneap_1347</name>
</gene>
<evidence type="ECO:0000256" key="1">
    <source>
        <dbReference type="ARBA" id="ARBA00022603"/>
    </source>
</evidence>
<organism evidence="6 7">
    <name type="scientific">Halothiobacillus neapolitanus (strain ATCC 23641 / DSM 15147 / CIP 104769 / NCIMB 8539 / c2)</name>
    <name type="common">Thiobacillus neapolitanus</name>
    <dbReference type="NCBI Taxonomy" id="555778"/>
    <lineage>
        <taxon>Bacteria</taxon>
        <taxon>Pseudomonadati</taxon>
        <taxon>Pseudomonadota</taxon>
        <taxon>Gammaproteobacteria</taxon>
        <taxon>Chromatiales</taxon>
        <taxon>Halothiobacillaceae</taxon>
        <taxon>Halothiobacillus</taxon>
    </lineage>
</organism>
<feature type="binding site" evidence="5">
    <location>
        <position position="79"/>
    </location>
    <ligand>
        <name>S-adenosyl-L-methionine</name>
        <dbReference type="ChEBI" id="CHEBI:59789"/>
    </ligand>
</feature>
<accession>D0L0F8</accession>
<keyword evidence="1 5" id="KW-0489">Methyltransferase</keyword>
<dbReference type="OrthoDB" id="9801538at2"/>
<dbReference type="InterPro" id="IPR029063">
    <property type="entry name" value="SAM-dependent_MTases_sf"/>
</dbReference>
<dbReference type="eggNOG" id="COG2227">
    <property type="taxonomic scope" value="Bacteria"/>
</dbReference>
<dbReference type="InterPro" id="IPR010233">
    <property type="entry name" value="UbiG_MeTrfase"/>
</dbReference>
<dbReference type="PANTHER" id="PTHR43464:SF19">
    <property type="entry name" value="UBIQUINONE BIOSYNTHESIS O-METHYLTRANSFERASE, MITOCHONDRIAL"/>
    <property type="match status" value="1"/>
</dbReference>
<dbReference type="Proteomes" id="UP000009102">
    <property type="component" value="Chromosome"/>
</dbReference>
<evidence type="ECO:0000256" key="2">
    <source>
        <dbReference type="ARBA" id="ARBA00022679"/>
    </source>
</evidence>
<evidence type="ECO:0000256" key="3">
    <source>
        <dbReference type="ARBA" id="ARBA00022688"/>
    </source>
</evidence>
<comment type="catalytic activity">
    <reaction evidence="5">
        <text>a 3-demethylubiquinol + S-adenosyl-L-methionine = a ubiquinol + S-adenosyl-L-homocysteine + H(+)</text>
        <dbReference type="Rhea" id="RHEA:44380"/>
        <dbReference type="Rhea" id="RHEA-COMP:9566"/>
        <dbReference type="Rhea" id="RHEA-COMP:10914"/>
        <dbReference type="ChEBI" id="CHEBI:15378"/>
        <dbReference type="ChEBI" id="CHEBI:17976"/>
        <dbReference type="ChEBI" id="CHEBI:57856"/>
        <dbReference type="ChEBI" id="CHEBI:59789"/>
        <dbReference type="ChEBI" id="CHEBI:84422"/>
        <dbReference type="EC" id="2.1.1.64"/>
    </reaction>
</comment>
<dbReference type="NCBIfam" id="TIGR01983">
    <property type="entry name" value="UbiG"/>
    <property type="match status" value="1"/>
</dbReference>